<accession>A0A518IHX4</accession>
<keyword evidence="3" id="KW-1185">Reference proteome</keyword>
<dbReference type="OrthoDB" id="236269at2"/>
<gene>
    <name evidence="2" type="ORF">Enr17x_47050</name>
</gene>
<evidence type="ECO:0000313" key="2">
    <source>
        <dbReference type="EMBL" id="QDV52640.1"/>
    </source>
</evidence>
<evidence type="ECO:0008006" key="4">
    <source>
        <dbReference type="Google" id="ProtNLM"/>
    </source>
</evidence>
<feature type="chain" id="PRO_5021757369" description="SLA1 homology domain-containing protein" evidence="1">
    <location>
        <begin position="25"/>
        <end position="403"/>
    </location>
</feature>
<protein>
    <recommendedName>
        <fullName evidence="4">SLA1 homology domain-containing protein</fullName>
    </recommendedName>
</protein>
<dbReference type="Proteomes" id="UP000318313">
    <property type="component" value="Chromosome"/>
</dbReference>
<name>A0A518IHX4_9PLAN</name>
<reference evidence="2 3" key="1">
    <citation type="submission" date="2019-03" db="EMBL/GenBank/DDBJ databases">
        <title>Deep-cultivation of Planctomycetes and their phenomic and genomic characterization uncovers novel biology.</title>
        <authorList>
            <person name="Wiegand S."/>
            <person name="Jogler M."/>
            <person name="Boedeker C."/>
            <person name="Pinto D."/>
            <person name="Vollmers J."/>
            <person name="Rivas-Marin E."/>
            <person name="Kohn T."/>
            <person name="Peeters S.H."/>
            <person name="Heuer A."/>
            <person name="Rast P."/>
            <person name="Oberbeckmann S."/>
            <person name="Bunk B."/>
            <person name="Jeske O."/>
            <person name="Meyerdierks A."/>
            <person name="Storesund J.E."/>
            <person name="Kallscheuer N."/>
            <person name="Luecker S."/>
            <person name="Lage O.M."/>
            <person name="Pohl T."/>
            <person name="Merkel B.J."/>
            <person name="Hornburger P."/>
            <person name="Mueller R.-W."/>
            <person name="Bruemmer F."/>
            <person name="Labrenz M."/>
            <person name="Spormann A.M."/>
            <person name="Op den Camp H."/>
            <person name="Overmann J."/>
            <person name="Amann R."/>
            <person name="Jetten M.S.M."/>
            <person name="Mascher T."/>
            <person name="Medema M.H."/>
            <person name="Devos D.P."/>
            <person name="Kaster A.-K."/>
            <person name="Ovreas L."/>
            <person name="Rohde M."/>
            <person name="Galperin M.Y."/>
            <person name="Jogler C."/>
        </authorList>
    </citation>
    <scope>NUCLEOTIDE SEQUENCE [LARGE SCALE GENOMIC DNA]</scope>
    <source>
        <strain evidence="2 3">Enr17</strain>
    </source>
</reference>
<feature type="signal peptide" evidence="1">
    <location>
        <begin position="1"/>
        <end position="24"/>
    </location>
</feature>
<evidence type="ECO:0000256" key="1">
    <source>
        <dbReference type="SAM" id="SignalP"/>
    </source>
</evidence>
<dbReference type="EMBL" id="CP037452">
    <property type="protein sequence ID" value="QDV52640.1"/>
    <property type="molecule type" value="Genomic_DNA"/>
</dbReference>
<dbReference type="KEGG" id="gfm:Enr17x_47050"/>
<sequence precursor="true">MQRRFRFTLIILSVSLCSFSLLQAGIEIELTDGRIVTADRIEWGASSTLILETARQNRTVQSTHSLDQIKRLSIDGSHYDQETIQLASANRHLVQPATFTSIQNDPRERATSLKHLTEKAPSGDFHCQLPWPCPSNRSRGTIIGIHDDPLSAYEPLLNQVYPEGVPTLERGFALELMRSQAAQRVLGTPPSPQDFPPPPAVNPILGKLTQIGVQATPLNTRGKADWNALAIRVQGFDRMGNPARISGNVNITLYGQRQLLLHVWDQQFLAKPIETISLAQWTRNCSTTPSTQTPRVGNAFGAGQPTDQTWIVFLPSPIPEQNPNVYALGEVQVSLVSPGIGTFEASTPAVPLKQVSLNRDLSLANDGSRFFPSETTSSGVYHMKRLNYNAASRPSSRTLSVQP</sequence>
<dbReference type="RefSeq" id="WP_145311936.1">
    <property type="nucleotide sequence ID" value="NZ_CP037452.1"/>
</dbReference>
<keyword evidence="1" id="KW-0732">Signal</keyword>
<organism evidence="2 3">
    <name type="scientific">Gimesia fumaroli</name>
    <dbReference type="NCBI Taxonomy" id="2527976"/>
    <lineage>
        <taxon>Bacteria</taxon>
        <taxon>Pseudomonadati</taxon>
        <taxon>Planctomycetota</taxon>
        <taxon>Planctomycetia</taxon>
        <taxon>Planctomycetales</taxon>
        <taxon>Planctomycetaceae</taxon>
        <taxon>Gimesia</taxon>
    </lineage>
</organism>
<evidence type="ECO:0000313" key="3">
    <source>
        <dbReference type="Proteomes" id="UP000318313"/>
    </source>
</evidence>
<dbReference type="AlphaFoldDB" id="A0A518IHX4"/>
<proteinExistence type="predicted"/>